<keyword evidence="1" id="KW-0732">Signal</keyword>
<dbReference type="AlphaFoldDB" id="A0A0T6B5J1"/>
<evidence type="ECO:0000313" key="3">
    <source>
        <dbReference type="Proteomes" id="UP000051574"/>
    </source>
</evidence>
<feature type="signal peptide" evidence="1">
    <location>
        <begin position="1"/>
        <end position="25"/>
    </location>
</feature>
<evidence type="ECO:0000256" key="1">
    <source>
        <dbReference type="SAM" id="SignalP"/>
    </source>
</evidence>
<evidence type="ECO:0000313" key="2">
    <source>
        <dbReference type="EMBL" id="KRT82469.1"/>
    </source>
</evidence>
<comment type="caution">
    <text evidence="2">The sequence shown here is derived from an EMBL/GenBank/DDBJ whole genome shotgun (WGS) entry which is preliminary data.</text>
</comment>
<dbReference type="Proteomes" id="UP000051574">
    <property type="component" value="Unassembled WGS sequence"/>
</dbReference>
<accession>A0A0T6B5J1</accession>
<keyword evidence="3" id="KW-1185">Reference proteome</keyword>
<sequence length="246" mass="26346">FQMKFLAVAFLLVCVLEFHHYFVDGHNHCGSDCCEGRSSTCCSSCGGSSSCGGCSHNQCNSCCMNTCASTCATPICRQSCTDQCERKCDCRNSPSPPGPGSTQGVGQNISISLDNSIQTTNNVNVPINISLTNQNNIATDLQSSSADCCNEGEECDGKVTCPPPVTIKIPTLVPYVIREPIYVPRPYPIERQVYLDRPIPIPIPIPQPMQQQVGGCAQGGCQVLGQSSCSTCWPYGYGGQYGYGKK</sequence>
<organism evidence="2 3">
    <name type="scientific">Oryctes borbonicus</name>
    <dbReference type="NCBI Taxonomy" id="1629725"/>
    <lineage>
        <taxon>Eukaryota</taxon>
        <taxon>Metazoa</taxon>
        <taxon>Ecdysozoa</taxon>
        <taxon>Arthropoda</taxon>
        <taxon>Hexapoda</taxon>
        <taxon>Insecta</taxon>
        <taxon>Pterygota</taxon>
        <taxon>Neoptera</taxon>
        <taxon>Endopterygota</taxon>
        <taxon>Coleoptera</taxon>
        <taxon>Polyphaga</taxon>
        <taxon>Scarabaeiformia</taxon>
        <taxon>Scarabaeidae</taxon>
        <taxon>Dynastinae</taxon>
        <taxon>Oryctes</taxon>
    </lineage>
</organism>
<proteinExistence type="predicted"/>
<dbReference type="EMBL" id="LJIG01009743">
    <property type="protein sequence ID" value="KRT82469.1"/>
    <property type="molecule type" value="Genomic_DNA"/>
</dbReference>
<protein>
    <submittedName>
        <fullName evidence="2">Uncharacterized protein</fullName>
    </submittedName>
</protein>
<reference evidence="2 3" key="1">
    <citation type="submission" date="2015-09" db="EMBL/GenBank/DDBJ databases">
        <title>Draft genome of the scarab beetle Oryctes borbonicus.</title>
        <authorList>
            <person name="Meyer J.M."/>
            <person name="Markov G.V."/>
            <person name="Baskaran P."/>
            <person name="Herrmann M."/>
            <person name="Sommer R.J."/>
            <person name="Roedelsperger C."/>
        </authorList>
    </citation>
    <scope>NUCLEOTIDE SEQUENCE [LARGE SCALE GENOMIC DNA]</scope>
    <source>
        <strain evidence="2">OB123</strain>
        <tissue evidence="2">Whole animal</tissue>
    </source>
</reference>
<feature type="chain" id="PRO_5006668391" evidence="1">
    <location>
        <begin position="26"/>
        <end position="246"/>
    </location>
</feature>
<name>A0A0T6B5J1_9SCAR</name>
<feature type="non-terminal residue" evidence="2">
    <location>
        <position position="1"/>
    </location>
</feature>
<gene>
    <name evidence="2" type="ORF">AMK59_3156</name>
</gene>